<sequence>MSKPPPARYRTTNWSSYNAALRRRGSMLILVDQDMAWLAPHEGRPAVHPSSPMPPSSSAFRLRFFLSSRCDRRKRQSITHGTVVLLLAEVPWHESVDVSLHVLIEDLSECGGDIGFGVYGVQATCAYQRGDTRPCRGA</sequence>
<gene>
    <name evidence="1" type="ORF">SAMN06265370_1261</name>
</gene>
<dbReference type="AlphaFoldDB" id="A0A238Z8D5"/>
<accession>A0A238Z8D5</accession>
<organism evidence="1 2">
    <name type="scientific">Puniceibacterium sediminis</name>
    <dbReference type="NCBI Taxonomy" id="1608407"/>
    <lineage>
        <taxon>Bacteria</taxon>
        <taxon>Pseudomonadati</taxon>
        <taxon>Pseudomonadota</taxon>
        <taxon>Alphaproteobacteria</taxon>
        <taxon>Rhodobacterales</taxon>
        <taxon>Paracoccaceae</taxon>
        <taxon>Puniceibacterium</taxon>
    </lineage>
</organism>
<keyword evidence="2" id="KW-1185">Reference proteome</keyword>
<dbReference type="EMBL" id="FZNN01000026">
    <property type="protein sequence ID" value="SNR79736.1"/>
    <property type="molecule type" value="Genomic_DNA"/>
</dbReference>
<evidence type="ECO:0000313" key="2">
    <source>
        <dbReference type="Proteomes" id="UP000198417"/>
    </source>
</evidence>
<dbReference type="Proteomes" id="UP000198417">
    <property type="component" value="Unassembled WGS sequence"/>
</dbReference>
<evidence type="ECO:0000313" key="1">
    <source>
        <dbReference type="EMBL" id="SNR79736.1"/>
    </source>
</evidence>
<protein>
    <submittedName>
        <fullName evidence="1">Uncharacterized protein</fullName>
    </submittedName>
</protein>
<reference evidence="1 2" key="1">
    <citation type="submission" date="2017-06" db="EMBL/GenBank/DDBJ databases">
        <authorList>
            <person name="Kim H.J."/>
            <person name="Triplett B.A."/>
        </authorList>
    </citation>
    <scope>NUCLEOTIDE SEQUENCE [LARGE SCALE GENOMIC DNA]</scope>
    <source>
        <strain evidence="1 2">DSM 29052</strain>
    </source>
</reference>
<proteinExistence type="predicted"/>
<feature type="non-terminal residue" evidence="1">
    <location>
        <position position="138"/>
    </location>
</feature>
<name>A0A238Z8D5_9RHOB</name>